<dbReference type="GO" id="GO:0006364">
    <property type="term" value="P:rRNA processing"/>
    <property type="evidence" value="ECO:0007669"/>
    <property type="project" value="UniProtKB-UniRule"/>
</dbReference>
<accession>A0A1F5E3N2</accession>
<dbReference type="SUPFAM" id="SSF55486">
    <property type="entry name" value="Metalloproteases ('zincins'), catalytic domain"/>
    <property type="match status" value="1"/>
</dbReference>
<dbReference type="AlphaFoldDB" id="A0A1F5E3N2"/>
<keyword evidence="2 7" id="KW-0540">Nuclease</keyword>
<reference evidence="8 9" key="1">
    <citation type="journal article" date="2016" name="Nat. Commun.">
        <title>Thousands of microbial genomes shed light on interconnected biogeochemical processes in an aquifer system.</title>
        <authorList>
            <person name="Anantharaman K."/>
            <person name="Brown C.T."/>
            <person name="Hug L.A."/>
            <person name="Sharon I."/>
            <person name="Castelle C.J."/>
            <person name="Probst A.J."/>
            <person name="Thomas B.C."/>
            <person name="Singh A."/>
            <person name="Wilkins M.J."/>
            <person name="Karaoz U."/>
            <person name="Brodie E.L."/>
            <person name="Williams K.H."/>
            <person name="Hubbard S.S."/>
            <person name="Banfield J.F."/>
        </authorList>
    </citation>
    <scope>NUCLEOTIDE SEQUENCE [LARGE SCALE GENOMIC DNA]</scope>
</reference>
<sequence length="130" mass="15086">MIKIEYFGRVGEREKKSFRRIANRTLIDSDEKSILLEVMFVSKKKIANLNLKFRSIDKVTDVLSFPQATVPGKESVFGTICICPEYAKEMGESLDLLFHHGLMHLMGYNHETNEPEWSKMYEKSKIPAER</sequence>
<feature type="binding site" evidence="7">
    <location>
        <position position="110"/>
    </location>
    <ligand>
        <name>Zn(2+)</name>
        <dbReference type="ChEBI" id="CHEBI:29105"/>
        <note>catalytic</note>
    </ligand>
</feature>
<dbReference type="GO" id="GO:0005737">
    <property type="term" value="C:cytoplasm"/>
    <property type="evidence" value="ECO:0007669"/>
    <property type="project" value="UniProtKB-SubCell"/>
</dbReference>
<dbReference type="InterPro" id="IPR023091">
    <property type="entry name" value="MetalPrtase_cat_dom_sf_prd"/>
</dbReference>
<proteinExistence type="inferred from homology"/>
<keyword evidence="6 7" id="KW-0862">Zinc</keyword>
<dbReference type="PANTHER" id="PTHR46986">
    <property type="entry name" value="ENDORIBONUCLEASE YBEY, CHLOROPLASTIC"/>
    <property type="match status" value="1"/>
</dbReference>
<dbReference type="GO" id="GO:0004222">
    <property type="term" value="F:metalloendopeptidase activity"/>
    <property type="evidence" value="ECO:0007669"/>
    <property type="project" value="InterPro"/>
</dbReference>
<protein>
    <recommendedName>
        <fullName evidence="7">Endoribonuclease YbeY</fullName>
        <ecNumber evidence="7">3.1.-.-</ecNumber>
    </recommendedName>
</protein>
<evidence type="ECO:0000256" key="3">
    <source>
        <dbReference type="ARBA" id="ARBA00022723"/>
    </source>
</evidence>
<organism evidence="8 9">
    <name type="scientific">Candidatus Berkelbacteria bacterium RIFOXYA2_FULL_43_10</name>
    <dbReference type="NCBI Taxonomy" id="1797472"/>
    <lineage>
        <taxon>Bacteria</taxon>
        <taxon>Candidatus Berkelbacteria</taxon>
    </lineage>
</organism>
<dbReference type="Proteomes" id="UP000178583">
    <property type="component" value="Unassembled WGS sequence"/>
</dbReference>
<evidence type="ECO:0000256" key="6">
    <source>
        <dbReference type="ARBA" id="ARBA00022833"/>
    </source>
</evidence>
<dbReference type="Gene3D" id="3.40.390.30">
    <property type="entry name" value="Metalloproteases ('zincins'), catalytic domain"/>
    <property type="match status" value="1"/>
</dbReference>
<comment type="function">
    <text evidence="7">Single strand-specific metallo-endoribonuclease involved in late-stage 70S ribosome quality control and in maturation of the 3' terminus of the 16S rRNA.</text>
</comment>
<dbReference type="GO" id="GO:0004521">
    <property type="term" value="F:RNA endonuclease activity"/>
    <property type="evidence" value="ECO:0007669"/>
    <property type="project" value="UniProtKB-UniRule"/>
</dbReference>
<keyword evidence="7" id="KW-0698">rRNA processing</keyword>
<dbReference type="Pfam" id="PF02130">
    <property type="entry name" value="YbeY"/>
    <property type="match status" value="1"/>
</dbReference>
<feature type="binding site" evidence="7">
    <location>
        <position position="104"/>
    </location>
    <ligand>
        <name>Zn(2+)</name>
        <dbReference type="ChEBI" id="CHEBI:29105"/>
        <note>catalytic</note>
    </ligand>
</feature>
<comment type="cofactor">
    <cofactor evidence="7">
        <name>Zn(2+)</name>
        <dbReference type="ChEBI" id="CHEBI:29105"/>
    </cofactor>
    <text evidence="7">Binds 1 zinc ion.</text>
</comment>
<comment type="subcellular location">
    <subcellularLocation>
        <location evidence="7">Cytoplasm</location>
    </subcellularLocation>
</comment>
<evidence type="ECO:0000313" key="9">
    <source>
        <dbReference type="Proteomes" id="UP000178583"/>
    </source>
</evidence>
<keyword evidence="7" id="KW-0690">Ribosome biogenesis</keyword>
<dbReference type="HAMAP" id="MF_00009">
    <property type="entry name" value="Endoribonucl_YbeY"/>
    <property type="match status" value="1"/>
</dbReference>
<comment type="similarity">
    <text evidence="1 7">Belongs to the endoribonuclease YbeY family.</text>
</comment>
<dbReference type="InterPro" id="IPR002036">
    <property type="entry name" value="YbeY"/>
</dbReference>
<keyword evidence="7" id="KW-0963">Cytoplasm</keyword>
<dbReference type="PANTHER" id="PTHR46986:SF1">
    <property type="entry name" value="ENDORIBONUCLEASE YBEY, CHLOROPLASTIC"/>
    <property type="match status" value="1"/>
</dbReference>
<keyword evidence="3 7" id="KW-0479">Metal-binding</keyword>
<evidence type="ECO:0000256" key="1">
    <source>
        <dbReference type="ARBA" id="ARBA00010875"/>
    </source>
</evidence>
<evidence type="ECO:0000313" key="8">
    <source>
        <dbReference type="EMBL" id="OGD61983.1"/>
    </source>
</evidence>
<name>A0A1F5E3N2_9BACT</name>
<dbReference type="EC" id="3.1.-.-" evidence="7"/>
<dbReference type="EMBL" id="MEZY01000057">
    <property type="protein sequence ID" value="OGD61983.1"/>
    <property type="molecule type" value="Genomic_DNA"/>
</dbReference>
<dbReference type="STRING" id="1797472.A2215_04490"/>
<feature type="binding site" evidence="7">
    <location>
        <position position="100"/>
    </location>
    <ligand>
        <name>Zn(2+)</name>
        <dbReference type="ChEBI" id="CHEBI:29105"/>
        <note>catalytic</note>
    </ligand>
</feature>
<evidence type="ECO:0000256" key="5">
    <source>
        <dbReference type="ARBA" id="ARBA00022801"/>
    </source>
</evidence>
<dbReference type="NCBIfam" id="TIGR00043">
    <property type="entry name" value="rRNA maturation RNase YbeY"/>
    <property type="match status" value="1"/>
</dbReference>
<evidence type="ECO:0000256" key="2">
    <source>
        <dbReference type="ARBA" id="ARBA00022722"/>
    </source>
</evidence>
<comment type="caution">
    <text evidence="8">The sequence shown here is derived from an EMBL/GenBank/DDBJ whole genome shotgun (WGS) entry which is preliminary data.</text>
</comment>
<gene>
    <name evidence="7" type="primary">ybeY</name>
    <name evidence="8" type="ORF">A2215_04490</name>
</gene>
<keyword evidence="5 7" id="KW-0378">Hydrolase</keyword>
<evidence type="ECO:0000256" key="7">
    <source>
        <dbReference type="HAMAP-Rule" id="MF_00009"/>
    </source>
</evidence>
<dbReference type="GO" id="GO:0008270">
    <property type="term" value="F:zinc ion binding"/>
    <property type="evidence" value="ECO:0007669"/>
    <property type="project" value="UniProtKB-UniRule"/>
</dbReference>
<evidence type="ECO:0000256" key="4">
    <source>
        <dbReference type="ARBA" id="ARBA00022759"/>
    </source>
</evidence>
<keyword evidence="4 7" id="KW-0255">Endonuclease</keyword>